<sequence>MLIFVNTFRSGTNDESSRWARGADDDTEERSTVFGRRRFLGLSAGTAVAAVQACGAPGREPVGPDSRMVRLAERARRPANARRVDIELRARPGEADLGGPSAPTWMFNASLPGPEIRVRRGDVLRARLRNDTPEATTVHWHGIALRNDMDGVPGVTQEGVAPGGEFSYEFTVPDAGTHFFHPHVGTQLDRGLYAPLIVEERDEPGRYDDELVLVLDDWLDGLSAGPDARLAELRREGMSMDGGGHAHSGGAEPEGAQPGPLGADTGDVSHPHYLINGRVPAAPVVNRARPGQRLRLRLINAGADTAFRVAVGGHRMTVTHTDGFPVESHRVDSVLLGMGERYDVEVTLGEGVFPVVAVAEGKGGQAMSLLRTGAGTAPVASVRPRELAGRPLLARDLHASERVRLQTGKPDRTHTLRLGLEPSGTYRWTINGQTFDERTPMPLRRGERVRLRFVNTTMMFHPMHLHGHTFQLVGGARPGPRKDTVMVLPKETLEVDFHADNPGQWLVHCHNVYHGESGMMTVLSYTA</sequence>
<keyword evidence="8" id="KW-0167">Capsid protein</keyword>
<dbReference type="PANTHER" id="PTHR11709">
    <property type="entry name" value="MULTI-COPPER OXIDASE"/>
    <property type="match status" value="1"/>
</dbReference>
<evidence type="ECO:0000259" key="7">
    <source>
        <dbReference type="Pfam" id="PF07732"/>
    </source>
</evidence>
<dbReference type="InterPro" id="IPR045087">
    <property type="entry name" value="Cu-oxidase_fam"/>
</dbReference>
<dbReference type="InterPro" id="IPR011706">
    <property type="entry name" value="Cu-oxidase_C"/>
</dbReference>
<evidence type="ECO:0000256" key="4">
    <source>
        <dbReference type="SAM" id="MobiDB-lite"/>
    </source>
</evidence>
<dbReference type="PANTHER" id="PTHR11709:SF394">
    <property type="entry name" value="FI03373P-RELATED"/>
    <property type="match status" value="1"/>
</dbReference>
<dbReference type="GO" id="GO:0051301">
    <property type="term" value="P:cell division"/>
    <property type="evidence" value="ECO:0007669"/>
    <property type="project" value="UniProtKB-KW"/>
</dbReference>
<evidence type="ECO:0000256" key="1">
    <source>
        <dbReference type="ARBA" id="ARBA00022723"/>
    </source>
</evidence>
<keyword evidence="8" id="KW-0946">Virion</keyword>
<dbReference type="STRING" id="405564.SAMN04487905_103398"/>
<evidence type="ECO:0000259" key="6">
    <source>
        <dbReference type="Pfam" id="PF07731"/>
    </source>
</evidence>
<keyword evidence="1" id="KW-0479">Metal-binding</keyword>
<dbReference type="EMBL" id="FNJR01000003">
    <property type="protein sequence ID" value="SDP37188.1"/>
    <property type="molecule type" value="Genomic_DNA"/>
</dbReference>
<dbReference type="AlphaFoldDB" id="A0A1H0S7I7"/>
<dbReference type="InterPro" id="IPR034279">
    <property type="entry name" value="CuRO_3_CopA"/>
</dbReference>
<evidence type="ECO:0000313" key="9">
    <source>
        <dbReference type="Proteomes" id="UP000199497"/>
    </source>
</evidence>
<dbReference type="Pfam" id="PF00394">
    <property type="entry name" value="Cu-oxidase"/>
    <property type="match status" value="1"/>
</dbReference>
<dbReference type="Gene3D" id="2.60.40.420">
    <property type="entry name" value="Cupredoxins - blue copper proteins"/>
    <property type="match status" value="2"/>
</dbReference>
<dbReference type="InterPro" id="IPR011707">
    <property type="entry name" value="Cu-oxidase-like_N"/>
</dbReference>
<dbReference type="SUPFAM" id="SSF49503">
    <property type="entry name" value="Cupredoxins"/>
    <property type="match status" value="3"/>
</dbReference>
<evidence type="ECO:0000313" key="8">
    <source>
        <dbReference type="EMBL" id="SDP37188.1"/>
    </source>
</evidence>
<dbReference type="PROSITE" id="PS00079">
    <property type="entry name" value="MULTICOPPER_OXIDASE1"/>
    <property type="match status" value="1"/>
</dbReference>
<dbReference type="CDD" id="cd13896">
    <property type="entry name" value="CuRO_3_CopA"/>
    <property type="match status" value="1"/>
</dbReference>
<evidence type="ECO:0000256" key="3">
    <source>
        <dbReference type="ARBA" id="ARBA00023008"/>
    </source>
</evidence>
<dbReference type="InterPro" id="IPR008972">
    <property type="entry name" value="Cupredoxin"/>
</dbReference>
<dbReference type="GO" id="GO:0005507">
    <property type="term" value="F:copper ion binding"/>
    <property type="evidence" value="ECO:0007669"/>
    <property type="project" value="InterPro"/>
</dbReference>
<dbReference type="GO" id="GO:0016491">
    <property type="term" value="F:oxidoreductase activity"/>
    <property type="evidence" value="ECO:0007669"/>
    <property type="project" value="UniProtKB-KW"/>
</dbReference>
<keyword evidence="3" id="KW-0186">Copper</keyword>
<keyword evidence="2" id="KW-0560">Oxidoreductase</keyword>
<feature type="region of interest" description="Disordered" evidence="4">
    <location>
        <begin position="238"/>
        <end position="267"/>
    </location>
</feature>
<dbReference type="InterPro" id="IPR001117">
    <property type="entry name" value="Cu-oxidase_2nd"/>
</dbReference>
<gene>
    <name evidence="8" type="ORF">SAMN04487905_103398</name>
</gene>
<name>A0A1H0S7I7_9ACTN</name>
<protein>
    <submittedName>
        <fullName evidence="8">Multicopper oxidase with three cupredoxin domains (Includes cell division protein FtsP and spore coat protein CotA)</fullName>
    </submittedName>
</protein>
<evidence type="ECO:0000259" key="5">
    <source>
        <dbReference type="Pfam" id="PF00394"/>
    </source>
</evidence>
<dbReference type="Proteomes" id="UP000199497">
    <property type="component" value="Unassembled WGS sequence"/>
</dbReference>
<dbReference type="InterPro" id="IPR033138">
    <property type="entry name" value="Cu_oxidase_CS"/>
</dbReference>
<organism evidence="8 9">
    <name type="scientific">Actinopolyspora xinjiangensis</name>
    <dbReference type="NCBI Taxonomy" id="405564"/>
    <lineage>
        <taxon>Bacteria</taxon>
        <taxon>Bacillati</taxon>
        <taxon>Actinomycetota</taxon>
        <taxon>Actinomycetes</taxon>
        <taxon>Actinopolysporales</taxon>
        <taxon>Actinopolysporaceae</taxon>
        <taxon>Actinopolyspora</taxon>
    </lineage>
</organism>
<dbReference type="OrthoDB" id="345021at2"/>
<accession>A0A1H0S7I7</accession>
<evidence type="ECO:0000256" key="2">
    <source>
        <dbReference type="ARBA" id="ARBA00023002"/>
    </source>
</evidence>
<dbReference type="Pfam" id="PF07732">
    <property type="entry name" value="Cu-oxidase_3"/>
    <property type="match status" value="1"/>
</dbReference>
<dbReference type="CDD" id="cd13861">
    <property type="entry name" value="CuRO_1_CumA_like"/>
    <property type="match status" value="1"/>
</dbReference>
<feature type="domain" description="Plastocyanin-like" evidence="5">
    <location>
        <begin position="271"/>
        <end position="369"/>
    </location>
</feature>
<dbReference type="InterPro" id="IPR002355">
    <property type="entry name" value="Cu_oxidase_Cu_BS"/>
</dbReference>
<dbReference type="PROSITE" id="PS00080">
    <property type="entry name" value="MULTICOPPER_OXIDASE2"/>
    <property type="match status" value="1"/>
</dbReference>
<feature type="domain" description="Plastocyanin-like" evidence="7">
    <location>
        <begin position="98"/>
        <end position="202"/>
    </location>
</feature>
<dbReference type="Pfam" id="PF07731">
    <property type="entry name" value="Cu-oxidase_2"/>
    <property type="match status" value="1"/>
</dbReference>
<keyword evidence="8" id="KW-0132">Cell division</keyword>
<reference evidence="9" key="1">
    <citation type="submission" date="2016-10" db="EMBL/GenBank/DDBJ databases">
        <authorList>
            <person name="Varghese N."/>
            <person name="Submissions S."/>
        </authorList>
    </citation>
    <scope>NUCLEOTIDE SEQUENCE [LARGE SCALE GENOMIC DNA]</scope>
    <source>
        <strain evidence="9">DSM 46732</strain>
    </source>
</reference>
<keyword evidence="9" id="KW-1185">Reference proteome</keyword>
<proteinExistence type="predicted"/>
<keyword evidence="8" id="KW-0131">Cell cycle</keyword>
<dbReference type="CDD" id="cd13870">
    <property type="entry name" value="CuRO_2_CopA_like_1"/>
    <property type="match status" value="1"/>
</dbReference>
<feature type="domain" description="Plastocyanin-like" evidence="6">
    <location>
        <begin position="425"/>
        <end position="523"/>
    </location>
</feature>
<feature type="compositionally biased region" description="Low complexity" evidence="4">
    <location>
        <begin position="249"/>
        <end position="263"/>
    </location>
</feature>